<protein>
    <recommendedName>
        <fullName evidence="3">DUF7144 domain-containing protein</fullName>
    </recommendedName>
</protein>
<keyword evidence="2" id="KW-1133">Transmembrane helix</keyword>
<feature type="transmembrane region" description="Helical" evidence="2">
    <location>
        <begin position="79"/>
        <end position="98"/>
    </location>
</feature>
<dbReference type="InterPro" id="IPR055568">
    <property type="entry name" value="DUF7144"/>
</dbReference>
<dbReference type="EMBL" id="JBHSBH010000011">
    <property type="protein sequence ID" value="MFC3997738.1"/>
    <property type="molecule type" value="Genomic_DNA"/>
</dbReference>
<feature type="transmembrane region" description="Helical" evidence="2">
    <location>
        <begin position="104"/>
        <end position="124"/>
    </location>
</feature>
<dbReference type="Proteomes" id="UP001595847">
    <property type="component" value="Unassembled WGS sequence"/>
</dbReference>
<name>A0ABV8FRQ2_9ACTN</name>
<comment type="caution">
    <text evidence="4">The sequence shown here is derived from an EMBL/GenBank/DDBJ whole genome shotgun (WGS) entry which is preliminary data.</text>
</comment>
<evidence type="ECO:0000259" key="3">
    <source>
        <dbReference type="Pfam" id="PF23636"/>
    </source>
</evidence>
<keyword evidence="2" id="KW-0812">Transmembrane</keyword>
<organism evidence="4 5">
    <name type="scientific">Nocardiopsis sediminis</name>
    <dbReference type="NCBI Taxonomy" id="1778267"/>
    <lineage>
        <taxon>Bacteria</taxon>
        <taxon>Bacillati</taxon>
        <taxon>Actinomycetota</taxon>
        <taxon>Actinomycetes</taxon>
        <taxon>Streptosporangiales</taxon>
        <taxon>Nocardiopsidaceae</taxon>
        <taxon>Nocardiopsis</taxon>
    </lineage>
</organism>
<feature type="region of interest" description="Disordered" evidence="1">
    <location>
        <begin position="145"/>
        <end position="174"/>
    </location>
</feature>
<keyword evidence="5" id="KW-1185">Reference proteome</keyword>
<feature type="domain" description="DUF7144" evidence="3">
    <location>
        <begin position="11"/>
        <end position="124"/>
    </location>
</feature>
<feature type="transmembrane region" description="Helical" evidence="2">
    <location>
        <begin position="52"/>
        <end position="74"/>
    </location>
</feature>
<keyword evidence="2" id="KW-0472">Membrane</keyword>
<feature type="transmembrane region" description="Helical" evidence="2">
    <location>
        <begin position="12"/>
        <end position="32"/>
    </location>
</feature>
<evidence type="ECO:0000256" key="1">
    <source>
        <dbReference type="SAM" id="MobiDB-lite"/>
    </source>
</evidence>
<dbReference type="RefSeq" id="WP_378534965.1">
    <property type="nucleotide sequence ID" value="NZ_JBHSBH010000011.1"/>
</dbReference>
<evidence type="ECO:0000256" key="2">
    <source>
        <dbReference type="SAM" id="Phobius"/>
    </source>
</evidence>
<sequence length="174" mass="18258">MNSSKANPNPWGIFGATILFIVGAINIVQGIMAMFRPEFFVAPNGQMMTLNFPLWGAILAIWGVVLVVAGFALLSGQMWARVFAVVIAAINAVLQLAFLAMHPVWSIVAIALDVVIIYGMTVGWQHHRAQVGAYDAGRTDARTAAGRGAEVPSGGGTAESGEAAGRAAEETAYA</sequence>
<accession>A0ABV8FRQ2</accession>
<feature type="compositionally biased region" description="Low complexity" evidence="1">
    <location>
        <begin position="159"/>
        <end position="174"/>
    </location>
</feature>
<reference evidence="5" key="1">
    <citation type="journal article" date="2019" name="Int. J. Syst. Evol. Microbiol.">
        <title>The Global Catalogue of Microorganisms (GCM) 10K type strain sequencing project: providing services to taxonomists for standard genome sequencing and annotation.</title>
        <authorList>
            <consortium name="The Broad Institute Genomics Platform"/>
            <consortium name="The Broad Institute Genome Sequencing Center for Infectious Disease"/>
            <person name="Wu L."/>
            <person name="Ma J."/>
        </authorList>
    </citation>
    <scope>NUCLEOTIDE SEQUENCE [LARGE SCALE GENOMIC DNA]</scope>
    <source>
        <strain evidence="5">TBRC 1826</strain>
    </source>
</reference>
<dbReference type="Pfam" id="PF23636">
    <property type="entry name" value="DUF7144"/>
    <property type="match status" value="1"/>
</dbReference>
<evidence type="ECO:0000313" key="4">
    <source>
        <dbReference type="EMBL" id="MFC3997738.1"/>
    </source>
</evidence>
<proteinExistence type="predicted"/>
<feature type="non-terminal residue" evidence="4">
    <location>
        <position position="174"/>
    </location>
</feature>
<evidence type="ECO:0000313" key="5">
    <source>
        <dbReference type="Proteomes" id="UP001595847"/>
    </source>
</evidence>
<gene>
    <name evidence="4" type="ORF">ACFOVU_17520</name>
</gene>